<protein>
    <submittedName>
        <fullName evidence="2">Uncharacterized protein</fullName>
    </submittedName>
</protein>
<keyword evidence="1" id="KW-0472">Membrane</keyword>
<name>A0A381NVX6_9ZZZZ</name>
<reference evidence="2" key="1">
    <citation type="submission" date="2018-05" db="EMBL/GenBank/DDBJ databases">
        <authorList>
            <person name="Lanie J.A."/>
            <person name="Ng W.-L."/>
            <person name="Kazmierczak K.M."/>
            <person name="Andrzejewski T.M."/>
            <person name="Davidsen T.M."/>
            <person name="Wayne K.J."/>
            <person name="Tettelin H."/>
            <person name="Glass J.I."/>
            <person name="Rusch D."/>
            <person name="Podicherti R."/>
            <person name="Tsui H.-C.T."/>
            <person name="Winkler M.E."/>
        </authorList>
    </citation>
    <scope>NUCLEOTIDE SEQUENCE</scope>
</reference>
<dbReference type="AlphaFoldDB" id="A0A381NVX6"/>
<keyword evidence="1" id="KW-1133">Transmembrane helix</keyword>
<dbReference type="EMBL" id="UINC01000610">
    <property type="protein sequence ID" value="SUZ58314.1"/>
    <property type="molecule type" value="Genomic_DNA"/>
</dbReference>
<organism evidence="2">
    <name type="scientific">marine metagenome</name>
    <dbReference type="NCBI Taxonomy" id="408172"/>
    <lineage>
        <taxon>unclassified sequences</taxon>
        <taxon>metagenomes</taxon>
        <taxon>ecological metagenomes</taxon>
    </lineage>
</organism>
<evidence type="ECO:0000256" key="1">
    <source>
        <dbReference type="SAM" id="Phobius"/>
    </source>
</evidence>
<sequence length="320" mass="37170">MIKKLFVFLPLFILFHISCVENIIFIQVYPDGQTYLKFVSTGDSTDIHDNDFHHPFKNNGGGNSSFNLSKTDSLWEMTTEAIYQDSIFDFRPRYGLAFKIKRSEEIKAISSLYNFKMEFIGRAIKEHYPLLYEALKNNNLDSLEWLPEAMTVIINQSLIDLEKDTTKVNYKINRARLVNHFKNSFARITTFEDLKYIQENRLDFIKTTIKPFKKGEQFAKNLAEKMKMREDYLKASLDLKDDSFVIKLLMPGEIFSGNSLSMSQDTLIWKFGLDSLLNVNYTLSATSVVYSKKKIQKTSILVVFFLLIFGIIVVNKQKTI</sequence>
<proteinExistence type="predicted"/>
<evidence type="ECO:0000313" key="2">
    <source>
        <dbReference type="EMBL" id="SUZ58314.1"/>
    </source>
</evidence>
<feature type="transmembrane region" description="Helical" evidence="1">
    <location>
        <begin position="298"/>
        <end position="315"/>
    </location>
</feature>
<gene>
    <name evidence="2" type="ORF">METZ01_LOCUS11168</name>
</gene>
<keyword evidence="1" id="KW-0812">Transmembrane</keyword>
<accession>A0A381NVX6</accession>